<sequence length="216" mass="23748">MHILLSKVFHETLQQWPQPSLTSLAWNTWTKFFENANAPSSFSVHLYHSLDIIWGGIEERIPDAVEGDVDGLGLEMENKVVPQAVFISSEMTLRVGTTSNKGDGVALLSEEMAVDGEVVAREASIKEISPGVTATDKQDKEDHNCSICVQALLEWTIIPHEFCFGLDHCTTLLSLLGASLNTQITAVVARRTSGKDADESGLPVDKYLRKRRIIAA</sequence>
<name>A0A2H3BGT4_9AGAR</name>
<gene>
    <name evidence="1" type="ORF">ARMSODRAFT_976393</name>
</gene>
<proteinExistence type="predicted"/>
<dbReference type="Proteomes" id="UP000218334">
    <property type="component" value="Unassembled WGS sequence"/>
</dbReference>
<accession>A0A2H3BGT4</accession>
<keyword evidence="2" id="KW-1185">Reference proteome</keyword>
<evidence type="ECO:0000313" key="2">
    <source>
        <dbReference type="Proteomes" id="UP000218334"/>
    </source>
</evidence>
<reference evidence="2" key="1">
    <citation type="journal article" date="2017" name="Nat. Ecol. Evol.">
        <title>Genome expansion and lineage-specific genetic innovations in the forest pathogenic fungi Armillaria.</title>
        <authorList>
            <person name="Sipos G."/>
            <person name="Prasanna A.N."/>
            <person name="Walter M.C."/>
            <person name="O'Connor E."/>
            <person name="Balint B."/>
            <person name="Krizsan K."/>
            <person name="Kiss B."/>
            <person name="Hess J."/>
            <person name="Varga T."/>
            <person name="Slot J."/>
            <person name="Riley R."/>
            <person name="Boka B."/>
            <person name="Rigling D."/>
            <person name="Barry K."/>
            <person name="Lee J."/>
            <person name="Mihaltcheva S."/>
            <person name="LaButti K."/>
            <person name="Lipzen A."/>
            <person name="Waldron R."/>
            <person name="Moloney N.M."/>
            <person name="Sperisen C."/>
            <person name="Kredics L."/>
            <person name="Vagvoelgyi C."/>
            <person name="Patrignani A."/>
            <person name="Fitzpatrick D."/>
            <person name="Nagy I."/>
            <person name="Doyle S."/>
            <person name="Anderson J.B."/>
            <person name="Grigoriev I.V."/>
            <person name="Gueldener U."/>
            <person name="Muensterkoetter M."/>
            <person name="Nagy L.G."/>
        </authorList>
    </citation>
    <scope>NUCLEOTIDE SEQUENCE [LARGE SCALE GENOMIC DNA]</scope>
    <source>
        <strain evidence="2">28-4</strain>
    </source>
</reference>
<evidence type="ECO:0000313" key="1">
    <source>
        <dbReference type="EMBL" id="PBK68134.1"/>
    </source>
</evidence>
<dbReference type="AlphaFoldDB" id="A0A2H3BGT4"/>
<dbReference type="EMBL" id="KZ293434">
    <property type="protein sequence ID" value="PBK68134.1"/>
    <property type="molecule type" value="Genomic_DNA"/>
</dbReference>
<protein>
    <submittedName>
        <fullName evidence="1">Uncharacterized protein</fullName>
    </submittedName>
</protein>
<organism evidence="1 2">
    <name type="scientific">Armillaria solidipes</name>
    <dbReference type="NCBI Taxonomy" id="1076256"/>
    <lineage>
        <taxon>Eukaryota</taxon>
        <taxon>Fungi</taxon>
        <taxon>Dikarya</taxon>
        <taxon>Basidiomycota</taxon>
        <taxon>Agaricomycotina</taxon>
        <taxon>Agaricomycetes</taxon>
        <taxon>Agaricomycetidae</taxon>
        <taxon>Agaricales</taxon>
        <taxon>Marasmiineae</taxon>
        <taxon>Physalacriaceae</taxon>
        <taxon>Armillaria</taxon>
    </lineage>
</organism>